<evidence type="ECO:0000256" key="6">
    <source>
        <dbReference type="SAM" id="MobiDB-lite"/>
    </source>
</evidence>
<organism evidence="9 10">
    <name type="scientific">Knufia fluminis</name>
    <dbReference type="NCBI Taxonomy" id="191047"/>
    <lineage>
        <taxon>Eukaryota</taxon>
        <taxon>Fungi</taxon>
        <taxon>Dikarya</taxon>
        <taxon>Ascomycota</taxon>
        <taxon>Pezizomycotina</taxon>
        <taxon>Eurotiomycetes</taxon>
        <taxon>Chaetothyriomycetidae</taxon>
        <taxon>Chaetothyriales</taxon>
        <taxon>Trichomeriaceae</taxon>
        <taxon>Knufia</taxon>
    </lineage>
</organism>
<protein>
    <recommendedName>
        <fullName evidence="3">endo-1,3(4)-beta-glucanase</fullName>
        <ecNumber evidence="3">3.2.1.6</ecNumber>
    </recommendedName>
</protein>
<dbReference type="EC" id="3.2.1.6" evidence="3"/>
<evidence type="ECO:0000313" key="9">
    <source>
        <dbReference type="EMBL" id="KAK5953381.1"/>
    </source>
</evidence>
<dbReference type="FunFam" id="2.60.120.200:FF:000114">
    <property type="entry name" value="Probable endo-1,3(4)-beta-glucanase NFIA_089530"/>
    <property type="match status" value="1"/>
</dbReference>
<evidence type="ECO:0000256" key="1">
    <source>
        <dbReference type="ARBA" id="ARBA00000124"/>
    </source>
</evidence>
<dbReference type="Proteomes" id="UP001316803">
    <property type="component" value="Unassembled WGS sequence"/>
</dbReference>
<feature type="signal peptide" evidence="7">
    <location>
        <begin position="1"/>
        <end position="22"/>
    </location>
</feature>
<dbReference type="PANTHER" id="PTHR10963">
    <property type="entry name" value="GLYCOSYL HYDROLASE-RELATED"/>
    <property type="match status" value="1"/>
</dbReference>
<keyword evidence="7" id="KW-0732">Signal</keyword>
<feature type="domain" description="GH16" evidence="8">
    <location>
        <begin position="28"/>
        <end position="293"/>
    </location>
</feature>
<evidence type="ECO:0000256" key="2">
    <source>
        <dbReference type="ARBA" id="ARBA00006865"/>
    </source>
</evidence>
<dbReference type="PANTHER" id="PTHR10963:SF24">
    <property type="entry name" value="GLYCOSIDASE C21B10.07-RELATED"/>
    <property type="match status" value="1"/>
</dbReference>
<dbReference type="SUPFAM" id="SSF49899">
    <property type="entry name" value="Concanavalin A-like lectins/glucanases"/>
    <property type="match status" value="1"/>
</dbReference>
<feature type="compositionally biased region" description="Polar residues" evidence="6">
    <location>
        <begin position="333"/>
        <end position="348"/>
    </location>
</feature>
<dbReference type="InterPro" id="IPR050546">
    <property type="entry name" value="Glycosyl_Hydrlase_16"/>
</dbReference>
<comment type="caution">
    <text evidence="9">The sequence shown here is derived from an EMBL/GenBank/DDBJ whole genome shotgun (WGS) entry which is preliminary data.</text>
</comment>
<reference evidence="9 10" key="1">
    <citation type="submission" date="2022-12" db="EMBL/GenBank/DDBJ databases">
        <title>Genomic features and morphological characterization of a novel Knufia sp. strain isolated from spacecraft assembly facility.</title>
        <authorList>
            <person name="Teixeira M."/>
            <person name="Chander A.M."/>
            <person name="Stajich J.E."/>
            <person name="Venkateswaran K."/>
        </authorList>
    </citation>
    <scope>NUCLEOTIDE SEQUENCE [LARGE SCALE GENOMIC DNA]</scope>
    <source>
        <strain evidence="9 10">FJI-L2-BK-P2</strain>
    </source>
</reference>
<dbReference type="GO" id="GO:0052861">
    <property type="term" value="F:endo-1,3(4)-beta-glucanase activity"/>
    <property type="evidence" value="ECO:0007669"/>
    <property type="project" value="UniProtKB-EC"/>
</dbReference>
<evidence type="ECO:0000256" key="5">
    <source>
        <dbReference type="ARBA" id="ARBA00023295"/>
    </source>
</evidence>
<accession>A0AAN8F8P4</accession>
<dbReference type="GO" id="GO:0009251">
    <property type="term" value="P:glucan catabolic process"/>
    <property type="evidence" value="ECO:0007669"/>
    <property type="project" value="TreeGrafter"/>
</dbReference>
<dbReference type="PROSITE" id="PS51762">
    <property type="entry name" value="GH16_2"/>
    <property type="match status" value="1"/>
</dbReference>
<sequence length="498" mass="52530">MQAYSKLTAFAALFGLFNSSLAAYTLKDDYSGSNFFSMFDFFTDEDPTHGYVDYIAQSAAQSAGLINTNNGQAYMGVDATNVASGRGRKSVRLTSKAMYNQALIILDLEHMPGQACGVWPAFWTVGPDWPSSGEIDIIEGVNTQQHNAITLHTGPGCSIAETSPNTGSSNAAALFSGSVSTPNCDINAQGQSKNAGCSIATSDTANYGNGLNANQGGVYATEWTSDVIRTWYFPRGSIPADMENSPNPSAWGTPLAAFHSTSCDIESAFKNQQIVFDTTFCGDWAGQVWSTDATCSSKAATCNEYVQNNPEAFKDAFWTVNSLKVYTGGASGNGTAPVSSKPGSSAIPTASRPPVSTGTGVPPVGPTGWSSAPGSAVPTGKASSVPYVPPMYSSEAGPTTTFTTSTASVTQTVPGGDASWGGDHTRSWSWGGNNWHGPPRGKWANNYERSVPEATVAPAPVSLPPPMVRSVEVQEDVDVNMVRRHMARHKRHEHGHGL</sequence>
<dbReference type="Gene3D" id="2.60.120.200">
    <property type="match status" value="1"/>
</dbReference>
<evidence type="ECO:0000256" key="4">
    <source>
        <dbReference type="ARBA" id="ARBA00022801"/>
    </source>
</evidence>
<name>A0AAN8F8P4_9EURO</name>
<feature type="chain" id="PRO_5042953115" description="endo-1,3(4)-beta-glucanase" evidence="7">
    <location>
        <begin position="23"/>
        <end position="498"/>
    </location>
</feature>
<evidence type="ECO:0000259" key="8">
    <source>
        <dbReference type="PROSITE" id="PS51762"/>
    </source>
</evidence>
<keyword evidence="10" id="KW-1185">Reference proteome</keyword>
<evidence type="ECO:0000313" key="10">
    <source>
        <dbReference type="Proteomes" id="UP001316803"/>
    </source>
</evidence>
<dbReference type="InterPro" id="IPR000757">
    <property type="entry name" value="Beta-glucanase-like"/>
</dbReference>
<dbReference type="CDD" id="cd02181">
    <property type="entry name" value="GH16_fungal_Lam16A_glucanase"/>
    <property type="match status" value="1"/>
</dbReference>
<dbReference type="Pfam" id="PF26113">
    <property type="entry name" value="GH16_XgeA"/>
    <property type="match status" value="1"/>
</dbReference>
<comment type="catalytic activity">
    <reaction evidence="1">
        <text>Endohydrolysis of (1-&gt;3)- or (1-&gt;4)-linkages in beta-D-glucans when the glucose residue whose reducing group is involved in the linkage to be hydrolyzed is itself substituted at C-3.</text>
        <dbReference type="EC" id="3.2.1.6"/>
    </reaction>
</comment>
<gene>
    <name evidence="9" type="ORF">OHC33_005325</name>
</gene>
<evidence type="ECO:0000256" key="3">
    <source>
        <dbReference type="ARBA" id="ARBA00012599"/>
    </source>
</evidence>
<keyword evidence="5" id="KW-0326">Glycosidase</keyword>
<keyword evidence="4" id="KW-0378">Hydrolase</keyword>
<dbReference type="AlphaFoldDB" id="A0AAN8F8P4"/>
<proteinExistence type="inferred from homology"/>
<dbReference type="EMBL" id="JAKLMC020000011">
    <property type="protein sequence ID" value="KAK5953381.1"/>
    <property type="molecule type" value="Genomic_DNA"/>
</dbReference>
<dbReference type="InterPro" id="IPR013320">
    <property type="entry name" value="ConA-like_dom_sf"/>
</dbReference>
<feature type="region of interest" description="Disordered" evidence="6">
    <location>
        <begin position="332"/>
        <end position="361"/>
    </location>
</feature>
<comment type="similarity">
    <text evidence="2">Belongs to the glycosyl hydrolase 16 family.</text>
</comment>
<evidence type="ECO:0000256" key="7">
    <source>
        <dbReference type="SAM" id="SignalP"/>
    </source>
</evidence>